<gene>
    <name evidence="2" type="ORF">SAMN05444366_3682</name>
</gene>
<organism evidence="2 3">
    <name type="scientific">Flavobacterium saccharophilum</name>
    <dbReference type="NCBI Taxonomy" id="29534"/>
    <lineage>
        <taxon>Bacteria</taxon>
        <taxon>Pseudomonadati</taxon>
        <taxon>Bacteroidota</taxon>
        <taxon>Flavobacteriia</taxon>
        <taxon>Flavobacteriales</taxon>
        <taxon>Flavobacteriaceae</taxon>
        <taxon>Flavobacterium</taxon>
    </lineage>
</organism>
<dbReference type="SUPFAM" id="SSF53448">
    <property type="entry name" value="Nucleotide-diphospho-sugar transferases"/>
    <property type="match status" value="1"/>
</dbReference>
<dbReference type="Gene3D" id="3.90.550.10">
    <property type="entry name" value="Spore Coat Polysaccharide Biosynthesis Protein SpsA, Chain A"/>
    <property type="match status" value="1"/>
</dbReference>
<dbReference type="PANTHER" id="PTHR22916">
    <property type="entry name" value="GLYCOSYLTRANSFERASE"/>
    <property type="match status" value="1"/>
</dbReference>
<evidence type="ECO:0000259" key="1">
    <source>
        <dbReference type="Pfam" id="PF00535"/>
    </source>
</evidence>
<sequence length="325" mass="37013">MQLEKCDITVVVCCFNSAARLQPTLEHLVNQRLKPELNYELVLVDNNSTDETSGLAANIWRSFNTNINLTVVREPVPGLSYARKTGAGAAKGKIIVFCDDDNWLDENYLQIAFDFMKNHPEVGVLGGKGMAASRIEFPDWFPTYQGDYAVGVQALESGDISSRGYVWGSGMVVRRYEILSLYNAGFSGSLTGRKGSDLQAGDDSEICKWYLIVGKSLYYNELLVFRHYIEAFRLTIEYNKKLNQGFSQSHKALNQYNFIINLLKRERLPFLKIGSLLLLFLLEKNRVKIASLLEFINKTPITFHKPTRKILKSRKVYLENEKQIQ</sequence>
<dbReference type="Pfam" id="PF00535">
    <property type="entry name" value="Glycos_transf_2"/>
    <property type="match status" value="1"/>
</dbReference>
<reference evidence="3" key="1">
    <citation type="submission" date="2016-11" db="EMBL/GenBank/DDBJ databases">
        <authorList>
            <person name="Varghese N."/>
            <person name="Submissions S."/>
        </authorList>
    </citation>
    <scope>NUCLEOTIDE SEQUENCE [LARGE SCALE GENOMIC DNA]</scope>
    <source>
        <strain evidence="3">DSM 1811</strain>
    </source>
</reference>
<keyword evidence="3" id="KW-1185">Reference proteome</keyword>
<evidence type="ECO:0000313" key="2">
    <source>
        <dbReference type="EMBL" id="SHM61243.1"/>
    </source>
</evidence>
<proteinExistence type="predicted"/>
<dbReference type="RefSeq" id="WP_072974729.1">
    <property type="nucleotide sequence ID" value="NZ_FRBY01000005.1"/>
</dbReference>
<dbReference type="OrthoDB" id="786280at2"/>
<name>A0A1M7K8C9_9FLAO</name>
<dbReference type="CDD" id="cd00761">
    <property type="entry name" value="Glyco_tranf_GTA_type"/>
    <property type="match status" value="1"/>
</dbReference>
<dbReference type="Proteomes" id="UP000184121">
    <property type="component" value="Unassembled WGS sequence"/>
</dbReference>
<evidence type="ECO:0000313" key="3">
    <source>
        <dbReference type="Proteomes" id="UP000184121"/>
    </source>
</evidence>
<dbReference type="STRING" id="29534.SAMN05444366_3682"/>
<accession>A0A1M7K8C9</accession>
<dbReference type="InterPro" id="IPR001173">
    <property type="entry name" value="Glyco_trans_2-like"/>
</dbReference>
<protein>
    <submittedName>
        <fullName evidence="2">Glycosyltransferase involved in cell wall bisynthesis</fullName>
    </submittedName>
</protein>
<dbReference type="GO" id="GO:0016758">
    <property type="term" value="F:hexosyltransferase activity"/>
    <property type="evidence" value="ECO:0007669"/>
    <property type="project" value="UniProtKB-ARBA"/>
</dbReference>
<feature type="domain" description="Glycosyltransferase 2-like" evidence="1">
    <location>
        <begin position="9"/>
        <end position="127"/>
    </location>
</feature>
<dbReference type="InterPro" id="IPR029044">
    <property type="entry name" value="Nucleotide-diphossugar_trans"/>
</dbReference>
<dbReference type="EMBL" id="FRBY01000005">
    <property type="protein sequence ID" value="SHM61243.1"/>
    <property type="molecule type" value="Genomic_DNA"/>
</dbReference>
<keyword evidence="2" id="KW-0808">Transferase</keyword>
<dbReference type="AlphaFoldDB" id="A0A1M7K8C9"/>